<dbReference type="EMBL" id="QXTE01000118">
    <property type="protein sequence ID" value="TFK05245.1"/>
    <property type="molecule type" value="Genomic_DNA"/>
</dbReference>
<comment type="caution">
    <text evidence="1">The sequence shown here is derived from an EMBL/GenBank/DDBJ whole genome shotgun (WGS) entry which is preliminary data.</text>
</comment>
<dbReference type="Proteomes" id="UP000297703">
    <property type="component" value="Unassembled WGS sequence"/>
</dbReference>
<gene>
    <name evidence="1" type="ORF">DR999_PMT12118</name>
</gene>
<dbReference type="AlphaFoldDB" id="A0A4D9EA47"/>
<sequence length="109" mass="12347">MAAIVKEDKSSWKSSPISFDRKFSCVKNEGKRMNLKNSKITCCTRATQQGKYGGKTEEGWCMGKVLRGWKTGARCVHGNMVWEKKRGRIWLICSGCFLLCQSGVKQTVY</sequence>
<reference evidence="1 2" key="2">
    <citation type="submission" date="2019-04" db="EMBL/GenBank/DDBJ databases">
        <title>The genome sequence of big-headed turtle.</title>
        <authorList>
            <person name="Gong S."/>
        </authorList>
    </citation>
    <scope>NUCLEOTIDE SEQUENCE [LARGE SCALE GENOMIC DNA]</scope>
    <source>
        <strain evidence="1">DO16091913</strain>
        <tissue evidence="1">Muscle</tissue>
    </source>
</reference>
<organism evidence="1 2">
    <name type="scientific">Platysternon megacephalum</name>
    <name type="common">big-headed turtle</name>
    <dbReference type="NCBI Taxonomy" id="55544"/>
    <lineage>
        <taxon>Eukaryota</taxon>
        <taxon>Metazoa</taxon>
        <taxon>Chordata</taxon>
        <taxon>Craniata</taxon>
        <taxon>Vertebrata</taxon>
        <taxon>Euteleostomi</taxon>
        <taxon>Archelosauria</taxon>
        <taxon>Testudinata</taxon>
        <taxon>Testudines</taxon>
        <taxon>Cryptodira</taxon>
        <taxon>Durocryptodira</taxon>
        <taxon>Testudinoidea</taxon>
        <taxon>Platysternidae</taxon>
        <taxon>Platysternon</taxon>
    </lineage>
</organism>
<proteinExistence type="predicted"/>
<accession>A0A4D9EA47</accession>
<reference evidence="1 2" key="1">
    <citation type="submission" date="2019-04" db="EMBL/GenBank/DDBJ databases">
        <title>Draft genome of the big-headed turtle Platysternon megacephalum.</title>
        <authorList>
            <person name="Gong S."/>
        </authorList>
    </citation>
    <scope>NUCLEOTIDE SEQUENCE [LARGE SCALE GENOMIC DNA]</scope>
    <source>
        <strain evidence="1">DO16091913</strain>
        <tissue evidence="1">Muscle</tissue>
    </source>
</reference>
<evidence type="ECO:0000313" key="2">
    <source>
        <dbReference type="Proteomes" id="UP000297703"/>
    </source>
</evidence>
<evidence type="ECO:0000313" key="1">
    <source>
        <dbReference type="EMBL" id="TFK05245.1"/>
    </source>
</evidence>
<name>A0A4D9EA47_9SAUR</name>
<protein>
    <submittedName>
        <fullName evidence="1">Olfactomedin-like protein 3</fullName>
    </submittedName>
</protein>
<keyword evidence="2" id="KW-1185">Reference proteome</keyword>